<keyword evidence="2" id="KW-1185">Reference proteome</keyword>
<protein>
    <submittedName>
        <fullName evidence="1">Uncharacterized protein</fullName>
    </submittedName>
</protein>
<accession>A0ABW4UXE3</accession>
<comment type="caution">
    <text evidence="1">The sequence shown here is derived from an EMBL/GenBank/DDBJ whole genome shotgun (WGS) entry which is preliminary data.</text>
</comment>
<evidence type="ECO:0000313" key="2">
    <source>
        <dbReference type="Proteomes" id="UP001597403"/>
    </source>
</evidence>
<dbReference type="EMBL" id="JBHUGF010000010">
    <property type="protein sequence ID" value="MFD1991891.1"/>
    <property type="molecule type" value="Genomic_DNA"/>
</dbReference>
<dbReference type="Proteomes" id="UP001597403">
    <property type="component" value="Unassembled WGS sequence"/>
</dbReference>
<sequence length="79" mass="9589">MIFIEMDGYFQQVIIYGKYCNLYELKQMYAQVLQETTTMQEQIAVFCTLHHFSVIPFVENRKVHYVIDMDIEHIYIPIY</sequence>
<evidence type="ECO:0000313" key="1">
    <source>
        <dbReference type="EMBL" id="MFD1991891.1"/>
    </source>
</evidence>
<proteinExistence type="predicted"/>
<gene>
    <name evidence="1" type="ORF">ACFSGI_18115</name>
</gene>
<organism evidence="1 2">
    <name type="scientific">Paenibacillus nicotianae</name>
    <dbReference type="NCBI Taxonomy" id="1526551"/>
    <lineage>
        <taxon>Bacteria</taxon>
        <taxon>Bacillati</taxon>
        <taxon>Bacillota</taxon>
        <taxon>Bacilli</taxon>
        <taxon>Bacillales</taxon>
        <taxon>Paenibacillaceae</taxon>
        <taxon>Paenibacillus</taxon>
    </lineage>
</organism>
<name>A0ABW4UXE3_9BACL</name>
<reference evidence="2" key="1">
    <citation type="journal article" date="2019" name="Int. J. Syst. Evol. Microbiol.">
        <title>The Global Catalogue of Microorganisms (GCM) 10K type strain sequencing project: providing services to taxonomists for standard genome sequencing and annotation.</title>
        <authorList>
            <consortium name="The Broad Institute Genomics Platform"/>
            <consortium name="The Broad Institute Genome Sequencing Center for Infectious Disease"/>
            <person name="Wu L."/>
            <person name="Ma J."/>
        </authorList>
    </citation>
    <scope>NUCLEOTIDE SEQUENCE [LARGE SCALE GENOMIC DNA]</scope>
    <source>
        <strain evidence="2">CGMCC 1.15067</strain>
    </source>
</reference>
<dbReference type="RefSeq" id="WP_379283868.1">
    <property type="nucleotide sequence ID" value="NZ_JBHUGF010000010.1"/>
</dbReference>